<protein>
    <submittedName>
        <fullName evidence="9">ECF transporter S component</fullName>
    </submittedName>
</protein>
<keyword evidence="7 8" id="KW-0472">Membrane</keyword>
<feature type="transmembrane region" description="Helical" evidence="8">
    <location>
        <begin position="221"/>
        <end position="249"/>
    </location>
</feature>
<dbReference type="PANTHER" id="PTHR38438">
    <property type="entry name" value="RIBOFLAVIN TRANSPORTER RIBU"/>
    <property type="match status" value="1"/>
</dbReference>
<keyword evidence="10" id="KW-1185">Reference proteome</keyword>
<feature type="transmembrane region" description="Helical" evidence="8">
    <location>
        <begin position="145"/>
        <end position="168"/>
    </location>
</feature>
<dbReference type="GO" id="GO:0005886">
    <property type="term" value="C:plasma membrane"/>
    <property type="evidence" value="ECO:0007669"/>
    <property type="project" value="UniProtKB-SubCell"/>
</dbReference>
<keyword evidence="5 8" id="KW-0812">Transmembrane</keyword>
<accession>A0A7G9G2Y9</accession>
<evidence type="ECO:0000313" key="9">
    <source>
        <dbReference type="EMBL" id="QNM05171.1"/>
    </source>
</evidence>
<evidence type="ECO:0000256" key="7">
    <source>
        <dbReference type="ARBA" id="ARBA00023136"/>
    </source>
</evidence>
<dbReference type="RefSeq" id="WP_249301982.1">
    <property type="nucleotide sequence ID" value="NZ_CP060634.1"/>
</dbReference>
<organism evidence="9 10">
    <name type="scientific">Qiania dongpingensis</name>
    <dbReference type="NCBI Taxonomy" id="2763669"/>
    <lineage>
        <taxon>Bacteria</taxon>
        <taxon>Bacillati</taxon>
        <taxon>Bacillota</taxon>
        <taxon>Clostridia</taxon>
        <taxon>Lachnospirales</taxon>
        <taxon>Lachnospiraceae</taxon>
        <taxon>Qiania</taxon>
    </lineage>
</organism>
<evidence type="ECO:0000256" key="3">
    <source>
        <dbReference type="ARBA" id="ARBA00022448"/>
    </source>
</evidence>
<keyword evidence="4" id="KW-1003">Cell membrane</keyword>
<name>A0A7G9G2Y9_9FIRM</name>
<comment type="subcellular location">
    <subcellularLocation>
        <location evidence="1">Cell membrane</location>
        <topology evidence="1">Multi-pass membrane protein</topology>
    </subcellularLocation>
</comment>
<proteinExistence type="inferred from homology"/>
<evidence type="ECO:0000256" key="8">
    <source>
        <dbReference type="SAM" id="Phobius"/>
    </source>
</evidence>
<feature type="transmembrane region" description="Helical" evidence="8">
    <location>
        <begin position="12"/>
        <end position="34"/>
    </location>
</feature>
<reference evidence="9 10" key="1">
    <citation type="submission" date="2020-08" db="EMBL/GenBank/DDBJ databases">
        <authorList>
            <person name="Liu C."/>
            <person name="Sun Q."/>
        </authorList>
    </citation>
    <scope>NUCLEOTIDE SEQUENCE [LARGE SCALE GENOMIC DNA]</scope>
    <source>
        <strain evidence="9 10">NSJ-38</strain>
    </source>
</reference>
<dbReference type="Gene3D" id="1.10.1760.20">
    <property type="match status" value="1"/>
</dbReference>
<feature type="transmembrane region" description="Helical" evidence="8">
    <location>
        <begin position="110"/>
        <end position="133"/>
    </location>
</feature>
<dbReference type="EMBL" id="CP060634">
    <property type="protein sequence ID" value="QNM05171.1"/>
    <property type="molecule type" value="Genomic_DNA"/>
</dbReference>
<dbReference type="PANTHER" id="PTHR38438:SF1">
    <property type="entry name" value="RIBOFLAVIN TRANSPORTER RIBU"/>
    <property type="match status" value="1"/>
</dbReference>
<sequence>MKRAKLLTVKNLVTIAVLSAVAAVLMYLEFPLWFAPPFYEFDFSEIPVLVGAFSMGPAAGFIIEALKVVLKLLLKGSSTMGVGDWANLLIGCALVIPASMIYRKNRTKKGAVIGLAVGTLTMTTVGCFLNAYVLLPTYAQAFEGAWQGFLVMGAFTAAIAFPIFFFYGREKGKHPIAVGVVVEAAILAAAVLLMNVLHLFSEDSLAGLVGMGTAINPAIKGIWTFVLLAVAPFNLFKGVVVSLITVLIYKRIRVIMKQADSPRQTSGKAENLEKISGGKA</sequence>
<dbReference type="Proteomes" id="UP000515823">
    <property type="component" value="Chromosome"/>
</dbReference>
<keyword evidence="6 8" id="KW-1133">Transmembrane helix</keyword>
<feature type="transmembrane region" description="Helical" evidence="8">
    <location>
        <begin position="180"/>
        <end position="201"/>
    </location>
</feature>
<evidence type="ECO:0000256" key="6">
    <source>
        <dbReference type="ARBA" id="ARBA00022989"/>
    </source>
</evidence>
<dbReference type="Pfam" id="PF12822">
    <property type="entry name" value="ECF_trnsprt"/>
    <property type="match status" value="1"/>
</dbReference>
<evidence type="ECO:0000313" key="10">
    <source>
        <dbReference type="Proteomes" id="UP000515823"/>
    </source>
</evidence>
<comment type="similarity">
    <text evidence="2">Belongs to the prokaryotic riboflavin transporter (P-RFT) (TC 2.A.87) family.</text>
</comment>
<dbReference type="GO" id="GO:0032217">
    <property type="term" value="F:riboflavin transmembrane transporter activity"/>
    <property type="evidence" value="ECO:0007669"/>
    <property type="project" value="InterPro"/>
</dbReference>
<evidence type="ECO:0000256" key="4">
    <source>
        <dbReference type="ARBA" id="ARBA00022475"/>
    </source>
</evidence>
<evidence type="ECO:0000256" key="5">
    <source>
        <dbReference type="ARBA" id="ARBA00022692"/>
    </source>
</evidence>
<dbReference type="KEGG" id="qdo:H9Q78_12090"/>
<gene>
    <name evidence="9" type="ORF">H9Q78_12090</name>
</gene>
<dbReference type="AlphaFoldDB" id="A0A7G9G2Y9"/>
<keyword evidence="3" id="KW-0813">Transport</keyword>
<evidence type="ECO:0000256" key="2">
    <source>
        <dbReference type="ARBA" id="ARBA00005540"/>
    </source>
</evidence>
<dbReference type="InterPro" id="IPR025720">
    <property type="entry name" value="RibU"/>
</dbReference>
<evidence type="ECO:0000256" key="1">
    <source>
        <dbReference type="ARBA" id="ARBA00004651"/>
    </source>
</evidence>
<dbReference type="InterPro" id="IPR024529">
    <property type="entry name" value="ECF_trnsprt_substrate-spec"/>
</dbReference>
<feature type="transmembrane region" description="Helical" evidence="8">
    <location>
        <begin position="46"/>
        <end position="70"/>
    </location>
</feature>